<keyword evidence="1 2" id="KW-0732">Signal</keyword>
<dbReference type="Pfam" id="PF01497">
    <property type="entry name" value="Peripla_BP_2"/>
    <property type="match status" value="1"/>
</dbReference>
<proteinExistence type="predicted"/>
<accession>A0A395JGJ8</accession>
<dbReference type="InterPro" id="IPR050902">
    <property type="entry name" value="ABC_Transporter_SBP"/>
</dbReference>
<name>A0A395JGJ8_9GAMM</name>
<feature type="signal peptide" evidence="2">
    <location>
        <begin position="1"/>
        <end position="25"/>
    </location>
</feature>
<dbReference type="PROSITE" id="PS51257">
    <property type="entry name" value="PROKAR_LIPOPROTEIN"/>
    <property type="match status" value="1"/>
</dbReference>
<dbReference type="GO" id="GO:0071281">
    <property type="term" value="P:cellular response to iron ion"/>
    <property type="evidence" value="ECO:0007669"/>
    <property type="project" value="TreeGrafter"/>
</dbReference>
<gene>
    <name evidence="4" type="ORF">DFR28_10683</name>
</gene>
<dbReference type="SUPFAM" id="SSF53807">
    <property type="entry name" value="Helical backbone' metal receptor"/>
    <property type="match status" value="1"/>
</dbReference>
<comment type="caution">
    <text evidence="4">The sequence shown here is derived from an EMBL/GenBank/DDBJ whole genome shotgun (WGS) entry which is preliminary data.</text>
</comment>
<dbReference type="FunCoup" id="A0A395JGJ8">
    <property type="interactions" value="171"/>
</dbReference>
<organism evidence="4 5">
    <name type="scientific">Arenicella xantha</name>
    <dbReference type="NCBI Taxonomy" id="644221"/>
    <lineage>
        <taxon>Bacteria</taxon>
        <taxon>Pseudomonadati</taxon>
        <taxon>Pseudomonadota</taxon>
        <taxon>Gammaproteobacteria</taxon>
        <taxon>Arenicellales</taxon>
        <taxon>Arenicellaceae</taxon>
        <taxon>Arenicella</taxon>
    </lineage>
</organism>
<protein>
    <submittedName>
        <fullName evidence="4">Iron complex transport system substrate-binding protein</fullName>
    </submittedName>
</protein>
<dbReference type="PANTHER" id="PTHR30535">
    <property type="entry name" value="VITAMIN B12-BINDING PROTEIN"/>
    <property type="match status" value="1"/>
</dbReference>
<dbReference type="InterPro" id="IPR002491">
    <property type="entry name" value="ABC_transptr_periplasmic_BD"/>
</dbReference>
<feature type="chain" id="PRO_5017298242" evidence="2">
    <location>
        <begin position="26"/>
        <end position="316"/>
    </location>
</feature>
<dbReference type="InterPro" id="IPR054828">
    <property type="entry name" value="Vit_B12_bind_prot"/>
</dbReference>
<evidence type="ECO:0000313" key="4">
    <source>
        <dbReference type="EMBL" id="RBP48596.1"/>
    </source>
</evidence>
<dbReference type="CDD" id="cd01144">
    <property type="entry name" value="BtuF"/>
    <property type="match status" value="1"/>
</dbReference>
<dbReference type="PANTHER" id="PTHR30535:SF34">
    <property type="entry name" value="MOLYBDATE-BINDING PROTEIN MOLA"/>
    <property type="match status" value="1"/>
</dbReference>
<dbReference type="AlphaFoldDB" id="A0A395JGJ8"/>
<dbReference type="PROSITE" id="PS50983">
    <property type="entry name" value="FE_B12_PBP"/>
    <property type="match status" value="1"/>
</dbReference>
<dbReference type="NCBIfam" id="NF038402">
    <property type="entry name" value="TroA_like"/>
    <property type="match status" value="1"/>
</dbReference>
<dbReference type="InParanoid" id="A0A395JGJ8"/>
<dbReference type="EMBL" id="QNRT01000006">
    <property type="protein sequence ID" value="RBP48596.1"/>
    <property type="molecule type" value="Genomic_DNA"/>
</dbReference>
<evidence type="ECO:0000313" key="5">
    <source>
        <dbReference type="Proteomes" id="UP000253083"/>
    </source>
</evidence>
<evidence type="ECO:0000256" key="2">
    <source>
        <dbReference type="SAM" id="SignalP"/>
    </source>
</evidence>
<feature type="domain" description="Fe/B12 periplasmic-binding" evidence="3">
    <location>
        <begin position="63"/>
        <end position="316"/>
    </location>
</feature>
<sequence>MTKYARSFKSIMFIRIAFGVVALLAGCTPSEEDITAPPPQSPDSISVTDSTGALVTLPQAAQRVVALAPHIVENLFSVGAGDELVGVVAYSDFPEAAKKLPLVGGYSNTNLEKIVELAPDLIIAWESGNASDGINRLRELGFTIYLDQPDNLEDVAKSLRDFGILTGHAERGELAATDFLQKIAAARAATSNKSTVSTFYQVWNDPLQTINGSHIISDAIELCGGQNIYADEPMVAPVINIESIIERDPQAIIASGMSSSRPEWLDEWQQWPSLTAVQQDNLFFVDPDHIQRHTVRILLGIAAICQQLDSAREKQK</sequence>
<keyword evidence="5" id="KW-1185">Reference proteome</keyword>
<dbReference type="Gene3D" id="3.40.50.1980">
    <property type="entry name" value="Nitrogenase molybdenum iron protein domain"/>
    <property type="match status" value="2"/>
</dbReference>
<dbReference type="RefSeq" id="WP_211317041.1">
    <property type="nucleotide sequence ID" value="NZ_QNRT01000006.1"/>
</dbReference>
<evidence type="ECO:0000259" key="3">
    <source>
        <dbReference type="PROSITE" id="PS50983"/>
    </source>
</evidence>
<evidence type="ECO:0000256" key="1">
    <source>
        <dbReference type="ARBA" id="ARBA00022729"/>
    </source>
</evidence>
<dbReference type="Proteomes" id="UP000253083">
    <property type="component" value="Unassembled WGS sequence"/>
</dbReference>
<reference evidence="4 5" key="1">
    <citation type="submission" date="2018-06" db="EMBL/GenBank/DDBJ databases">
        <title>Genomic Encyclopedia of Type Strains, Phase IV (KMG-IV): sequencing the most valuable type-strain genomes for metagenomic binning, comparative biology and taxonomic classification.</title>
        <authorList>
            <person name="Goeker M."/>
        </authorList>
    </citation>
    <scope>NUCLEOTIDE SEQUENCE [LARGE SCALE GENOMIC DNA]</scope>
    <source>
        <strain evidence="4 5">DSM 24032</strain>
    </source>
</reference>